<dbReference type="STRING" id="573370.DMR_08900"/>
<evidence type="ECO:0008006" key="4">
    <source>
        <dbReference type="Google" id="ProtNLM"/>
    </source>
</evidence>
<name>C4XK26_SOLM1</name>
<gene>
    <name evidence="2" type="ordered locus">DMR_08900</name>
</gene>
<proteinExistence type="predicted"/>
<organism evidence="2 3">
    <name type="scientific">Solidesulfovibrio magneticus (strain ATCC 700980 / DSM 13731 / RS-1)</name>
    <name type="common">Desulfovibrio magneticus</name>
    <dbReference type="NCBI Taxonomy" id="573370"/>
    <lineage>
        <taxon>Bacteria</taxon>
        <taxon>Pseudomonadati</taxon>
        <taxon>Thermodesulfobacteriota</taxon>
        <taxon>Desulfovibrionia</taxon>
        <taxon>Desulfovibrionales</taxon>
        <taxon>Desulfovibrionaceae</taxon>
        <taxon>Solidesulfovibrio</taxon>
    </lineage>
</organism>
<reference evidence="2 3" key="1">
    <citation type="journal article" date="2009" name="Genome Res.">
        <title>Whole genome sequence of Desulfovibrio magneticus strain RS-1 revealed common gene clusters in magnetotactic bacteria.</title>
        <authorList>
            <person name="Nakazawa H."/>
            <person name="Arakaki A."/>
            <person name="Narita-Yamada S."/>
            <person name="Yashiro I."/>
            <person name="Jinno K."/>
            <person name="Aoki N."/>
            <person name="Tsuruyama A."/>
            <person name="Okamura Y."/>
            <person name="Tanikawa S."/>
            <person name="Fujita N."/>
            <person name="Takeyama H."/>
            <person name="Matsunaga T."/>
        </authorList>
    </citation>
    <scope>NUCLEOTIDE SEQUENCE [LARGE SCALE GENOMIC DNA]</scope>
    <source>
        <strain evidence="3">ATCC 700980 / DSM 13731 / RS-1</strain>
    </source>
</reference>
<keyword evidence="3" id="KW-1185">Reference proteome</keyword>
<dbReference type="KEGG" id="dma:DMR_08900"/>
<feature type="region of interest" description="Disordered" evidence="1">
    <location>
        <begin position="47"/>
        <end position="72"/>
    </location>
</feature>
<protein>
    <recommendedName>
        <fullName evidence="4">ATP-binding protein</fullName>
    </recommendedName>
</protein>
<feature type="compositionally biased region" description="Polar residues" evidence="1">
    <location>
        <begin position="49"/>
        <end position="63"/>
    </location>
</feature>
<dbReference type="HOGENOM" id="CLU_025569_2_1_7"/>
<dbReference type="Proteomes" id="UP000009071">
    <property type="component" value="Chromosome"/>
</dbReference>
<dbReference type="EMBL" id="AP010904">
    <property type="protein sequence ID" value="BAH74381.1"/>
    <property type="molecule type" value="Genomic_DNA"/>
</dbReference>
<accession>C4XK26</accession>
<dbReference type="eggNOG" id="COG4172">
    <property type="taxonomic scope" value="Bacteria"/>
</dbReference>
<evidence type="ECO:0000256" key="1">
    <source>
        <dbReference type="SAM" id="MobiDB-lite"/>
    </source>
</evidence>
<evidence type="ECO:0000313" key="2">
    <source>
        <dbReference type="EMBL" id="BAH74381.1"/>
    </source>
</evidence>
<sequence length="593" mass="65166">MEKNMAISLDEFKRKKAAQAAGNESTRKQFAPVVQKQKSVGPCKKCGATPQQVTPQGNAQVSNFDDADDSPENPFDTILHDLDLFTDPNGIGYATVNFENIYRTYKIGELGLKKMIKGSYFDITSRLPKERELKTFCDMIEFLSERRGITKEVHVRFAHVDDEIYIDLGDKSGQAVHITSAGWQVVTNPPVKFIRYGHMQPLPVPLHGGDYRKLLKSLNLKTKDDELLVLTWPLVAAISSIARAPLILHGAPGACKSGSISALRGLLDPSTSMHTYVQKNVGDAALYIEQNAIPAFDNLTSITKDVENVMCLAATGGAIAKRRLYTDADMVIYQLKRAMLITALEIPTSASDLLDRAIVVALDRVTPGQRRLERDVKREYAQDLPDILGGMCDLLSKMLGLYGKVTPPSELPRMADYATWACVAALALDYSQADFIKAHKRAALRAQQNALEDGDFATLLVDYLESTELPEVEGYVSDVLDDLKKHASGCGIGQGVLPQAPNAFSRRLKEITKYLELAGWQCEFSPLAKVGRVLTFTRLSSAEPDVDFTPALDPMLADFPLTLDQDEWSQPFGADVCDCAGAADNSALFLTQP</sequence>
<dbReference type="AlphaFoldDB" id="C4XK26"/>
<evidence type="ECO:0000313" key="3">
    <source>
        <dbReference type="Proteomes" id="UP000009071"/>
    </source>
</evidence>